<feature type="domain" description="Cyclin-like" evidence="6">
    <location>
        <begin position="221"/>
        <end position="306"/>
    </location>
</feature>
<dbReference type="InterPro" id="IPR039361">
    <property type="entry name" value="Cyclin"/>
</dbReference>
<evidence type="ECO:0000256" key="5">
    <source>
        <dbReference type="SAM" id="MobiDB-lite"/>
    </source>
</evidence>
<dbReference type="EMBL" id="JALNTZ010000002">
    <property type="protein sequence ID" value="KAJ3661146.1"/>
    <property type="molecule type" value="Genomic_DNA"/>
</dbReference>
<evidence type="ECO:0000313" key="8">
    <source>
        <dbReference type="Proteomes" id="UP001168821"/>
    </source>
</evidence>
<dbReference type="Pfam" id="PF02984">
    <property type="entry name" value="Cyclin_C"/>
    <property type="match status" value="1"/>
</dbReference>
<dbReference type="GO" id="GO:0044772">
    <property type="term" value="P:mitotic cell cycle phase transition"/>
    <property type="evidence" value="ECO:0007669"/>
    <property type="project" value="InterPro"/>
</dbReference>
<accession>A0AA38MLU2</accession>
<keyword evidence="3" id="KW-0131">Cell cycle</keyword>
<dbReference type="Pfam" id="PF00134">
    <property type="entry name" value="Cyclin_N"/>
    <property type="match status" value="1"/>
</dbReference>
<dbReference type="InterPro" id="IPR036915">
    <property type="entry name" value="Cyclin-like_sf"/>
</dbReference>
<evidence type="ECO:0000256" key="2">
    <source>
        <dbReference type="ARBA" id="ARBA00023127"/>
    </source>
</evidence>
<organism evidence="7 8">
    <name type="scientific">Zophobas morio</name>
    <dbReference type="NCBI Taxonomy" id="2755281"/>
    <lineage>
        <taxon>Eukaryota</taxon>
        <taxon>Metazoa</taxon>
        <taxon>Ecdysozoa</taxon>
        <taxon>Arthropoda</taxon>
        <taxon>Hexapoda</taxon>
        <taxon>Insecta</taxon>
        <taxon>Pterygota</taxon>
        <taxon>Neoptera</taxon>
        <taxon>Endopterygota</taxon>
        <taxon>Coleoptera</taxon>
        <taxon>Polyphaga</taxon>
        <taxon>Cucujiformia</taxon>
        <taxon>Tenebrionidae</taxon>
        <taxon>Zophobas</taxon>
    </lineage>
</organism>
<dbReference type="PANTHER" id="PTHR10177">
    <property type="entry name" value="CYCLINS"/>
    <property type="match status" value="1"/>
</dbReference>
<evidence type="ECO:0000256" key="3">
    <source>
        <dbReference type="ARBA" id="ARBA00023306"/>
    </source>
</evidence>
<evidence type="ECO:0000259" key="6">
    <source>
        <dbReference type="SMART" id="SM00385"/>
    </source>
</evidence>
<keyword evidence="2 4" id="KW-0195">Cyclin</keyword>
<dbReference type="GO" id="GO:0051301">
    <property type="term" value="P:cell division"/>
    <property type="evidence" value="ECO:0007669"/>
    <property type="project" value="UniProtKB-KW"/>
</dbReference>
<feature type="domain" description="Cyclin-like" evidence="6">
    <location>
        <begin position="319"/>
        <end position="410"/>
    </location>
</feature>
<evidence type="ECO:0000256" key="4">
    <source>
        <dbReference type="RuleBase" id="RU000383"/>
    </source>
</evidence>
<dbReference type="GO" id="GO:0016538">
    <property type="term" value="F:cyclin-dependent protein serine/threonine kinase regulator activity"/>
    <property type="evidence" value="ECO:0007669"/>
    <property type="project" value="InterPro"/>
</dbReference>
<dbReference type="AlphaFoldDB" id="A0AA38MLU2"/>
<feature type="compositionally biased region" description="Basic and acidic residues" evidence="5">
    <location>
        <begin position="1"/>
        <end position="16"/>
    </location>
</feature>
<sequence>MDKQNPKSFPSEKENEPSEELSEKYAAGPQNPLQNVCNKILQPINRASRSIRGRKLTCKVLSVKKSEVNTVRSTVETRTQYSLESRNITEHSQSDEVVNNEDKVFVEGEKHHLKDLSESMDVEDCEVETKIAKPLQVLRITPSCSKNKEVRKPQRKITFTENLESRPKICTEKDIYQDCLYDDAYFEENYNYMREREQCFICRKDVLKGVSDVNYRMIVINWLIYAQRALGLTESTFFIGIRMFDCVLCSAYIHPSKYTLLGVTCLWIANKNFGVRRCIKIPTLVFLSHGKFTRPQILSMEKRILRVLQFNTYLEEPTSFLFYYLHREKLQNNPKVRFSAMFLLEVFSLMLDFSSSAPSILACISLYLVLTKYNLDTSSILNYVNGRSRDKDIFLRKANQMEICVQKLLRQKAVTKEVVKKYSSKRKCFVARKFIRK</sequence>
<comment type="similarity">
    <text evidence="4">Belongs to the cyclin family.</text>
</comment>
<dbReference type="InterPro" id="IPR004367">
    <property type="entry name" value="Cyclin_C-dom"/>
</dbReference>
<evidence type="ECO:0000256" key="1">
    <source>
        <dbReference type="ARBA" id="ARBA00022618"/>
    </source>
</evidence>
<gene>
    <name evidence="7" type="ORF">Zmor_005557</name>
</gene>
<evidence type="ECO:0000313" key="7">
    <source>
        <dbReference type="EMBL" id="KAJ3661146.1"/>
    </source>
</evidence>
<keyword evidence="8" id="KW-1185">Reference proteome</keyword>
<dbReference type="InterPro" id="IPR046965">
    <property type="entry name" value="Cyclin_A/B-like"/>
</dbReference>
<proteinExistence type="inferred from homology"/>
<dbReference type="InterPro" id="IPR013763">
    <property type="entry name" value="Cyclin-like_dom"/>
</dbReference>
<dbReference type="PIRSF" id="PIRSF001771">
    <property type="entry name" value="Cyclin_A_B_D_E"/>
    <property type="match status" value="1"/>
</dbReference>
<dbReference type="SMART" id="SM00385">
    <property type="entry name" value="CYCLIN"/>
    <property type="match status" value="2"/>
</dbReference>
<dbReference type="InterPro" id="IPR006671">
    <property type="entry name" value="Cyclin_N"/>
</dbReference>
<reference evidence="7" key="1">
    <citation type="journal article" date="2023" name="G3 (Bethesda)">
        <title>Whole genome assemblies of Zophobas morio and Tenebrio molitor.</title>
        <authorList>
            <person name="Kaur S."/>
            <person name="Stinson S.A."/>
            <person name="diCenzo G.C."/>
        </authorList>
    </citation>
    <scope>NUCLEOTIDE SEQUENCE</scope>
    <source>
        <strain evidence="7">QUZm001</strain>
    </source>
</reference>
<keyword evidence="1" id="KW-0132">Cell division</keyword>
<name>A0AA38MLU2_9CUCU</name>
<protein>
    <recommendedName>
        <fullName evidence="6">Cyclin-like domain-containing protein</fullName>
    </recommendedName>
</protein>
<dbReference type="SUPFAM" id="SSF47954">
    <property type="entry name" value="Cyclin-like"/>
    <property type="match status" value="2"/>
</dbReference>
<dbReference type="Proteomes" id="UP001168821">
    <property type="component" value="Unassembled WGS sequence"/>
</dbReference>
<feature type="region of interest" description="Disordered" evidence="5">
    <location>
        <begin position="1"/>
        <end position="33"/>
    </location>
</feature>
<comment type="caution">
    <text evidence="7">The sequence shown here is derived from an EMBL/GenBank/DDBJ whole genome shotgun (WGS) entry which is preliminary data.</text>
</comment>
<dbReference type="Gene3D" id="1.10.472.10">
    <property type="entry name" value="Cyclin-like"/>
    <property type="match status" value="2"/>
</dbReference>